<dbReference type="InterPro" id="IPR051453">
    <property type="entry name" value="MBL_Glyoxalase_II"/>
</dbReference>
<reference evidence="2 3" key="1">
    <citation type="submission" date="2016-12" db="EMBL/GenBank/DDBJ databases">
        <title>Amycolatopsis keratiniphila subsp. keratiniphila genome sequencing and assembly.</title>
        <authorList>
            <person name="Mayilraj S."/>
            <person name="Kaur N."/>
        </authorList>
    </citation>
    <scope>NUCLEOTIDE SEQUENCE [LARGE SCALE GENOMIC DNA]</scope>
    <source>
        <strain evidence="2 3">DSM 44409</strain>
    </source>
</reference>
<dbReference type="SUPFAM" id="SSF56281">
    <property type="entry name" value="Metallo-hydrolase/oxidoreductase"/>
    <property type="match status" value="1"/>
</dbReference>
<name>A0A1W2M1N9_9PSEU</name>
<accession>A0A1W2M1N9</accession>
<dbReference type="OrthoDB" id="2971563at2"/>
<gene>
    <name evidence="2" type="ORF">AVR91_0206635</name>
</gene>
<keyword evidence="2" id="KW-0378">Hydrolase</keyword>
<evidence type="ECO:0000259" key="1">
    <source>
        <dbReference type="SMART" id="SM00849"/>
    </source>
</evidence>
<protein>
    <submittedName>
        <fullName evidence="2">Zn-dependent hydrolase</fullName>
    </submittedName>
</protein>
<evidence type="ECO:0000313" key="2">
    <source>
        <dbReference type="EMBL" id="ONF73771.1"/>
    </source>
</evidence>
<dbReference type="PANTHER" id="PTHR46233">
    <property type="entry name" value="HYDROXYACYLGLUTATHIONE HYDROLASE GLOC"/>
    <property type="match status" value="1"/>
</dbReference>
<organism evidence="2 3">
    <name type="scientific">Amycolatopsis keratiniphila subsp. keratiniphila</name>
    <dbReference type="NCBI Taxonomy" id="227715"/>
    <lineage>
        <taxon>Bacteria</taxon>
        <taxon>Bacillati</taxon>
        <taxon>Actinomycetota</taxon>
        <taxon>Actinomycetes</taxon>
        <taxon>Pseudonocardiales</taxon>
        <taxon>Pseudonocardiaceae</taxon>
        <taxon>Amycolatopsis</taxon>
        <taxon>Amycolatopsis japonica group</taxon>
    </lineage>
</organism>
<feature type="domain" description="Metallo-beta-lactamase" evidence="1">
    <location>
        <begin position="26"/>
        <end position="189"/>
    </location>
</feature>
<dbReference type="InterPro" id="IPR001279">
    <property type="entry name" value="Metallo-B-lactamas"/>
</dbReference>
<dbReference type="PANTHER" id="PTHR46233:SF4">
    <property type="entry name" value="METALLO-BETA-LACTAMASE DOMAIN-CONTAINING PROTEIN"/>
    <property type="match status" value="1"/>
</dbReference>
<dbReference type="InterPro" id="IPR036866">
    <property type="entry name" value="RibonucZ/Hydroxyglut_hydro"/>
</dbReference>
<evidence type="ECO:0000313" key="3">
    <source>
        <dbReference type="Proteomes" id="UP000076660"/>
    </source>
</evidence>
<dbReference type="CDD" id="cd06262">
    <property type="entry name" value="metallo-hydrolase-like_MBL-fold"/>
    <property type="match status" value="1"/>
</dbReference>
<dbReference type="Gene3D" id="3.60.15.10">
    <property type="entry name" value="Ribonuclease Z/Hydroxyacylglutathione hydrolase-like"/>
    <property type="match status" value="1"/>
</dbReference>
<dbReference type="GO" id="GO:0016787">
    <property type="term" value="F:hydrolase activity"/>
    <property type="evidence" value="ECO:0007669"/>
    <property type="project" value="UniProtKB-KW"/>
</dbReference>
<sequence>MSGNLRIERVVTAGVFELDGGSWDVDNNVWLVGDDDEVVIVDAAHDEKTIVGAVGGRNVVAVVCTHGHNDHVTVAPQLSEHLQAPAVLHPGDRELWEMTHPGARFRAAEDGDRIAVAGTELEVVHTPGHSPGSVCLHLPEAKALFSGDTLFSGGPGATGRTFSDFPTIISSIRDRLFALPEDTKVHTGHGDPTTIGTEAPHLAEWIARGH</sequence>
<dbReference type="Proteomes" id="UP000076660">
    <property type="component" value="Unassembled WGS sequence"/>
</dbReference>
<dbReference type="EMBL" id="LQMT02000007">
    <property type="protein sequence ID" value="ONF73771.1"/>
    <property type="molecule type" value="Genomic_DNA"/>
</dbReference>
<dbReference type="SMART" id="SM00849">
    <property type="entry name" value="Lactamase_B"/>
    <property type="match status" value="1"/>
</dbReference>
<dbReference type="RefSeq" id="WP_063274896.1">
    <property type="nucleotide sequence ID" value="NZ_LQMT02000007.1"/>
</dbReference>
<proteinExistence type="predicted"/>
<dbReference type="AlphaFoldDB" id="A0A1W2M1N9"/>
<comment type="caution">
    <text evidence="2">The sequence shown here is derived from an EMBL/GenBank/DDBJ whole genome shotgun (WGS) entry which is preliminary data.</text>
</comment>
<dbReference type="Pfam" id="PF00753">
    <property type="entry name" value="Lactamase_B"/>
    <property type="match status" value="1"/>
</dbReference>